<evidence type="ECO:0000313" key="3">
    <source>
        <dbReference type="Proteomes" id="UP000887159"/>
    </source>
</evidence>
<keyword evidence="3" id="KW-1185">Reference proteome</keyword>
<dbReference type="EMBL" id="BMAU01021370">
    <property type="protein sequence ID" value="GFY25110.1"/>
    <property type="molecule type" value="Genomic_DNA"/>
</dbReference>
<feature type="region of interest" description="Disordered" evidence="1">
    <location>
        <begin position="96"/>
        <end position="125"/>
    </location>
</feature>
<evidence type="ECO:0000313" key="2">
    <source>
        <dbReference type="EMBL" id="GFY25110.1"/>
    </source>
</evidence>
<accession>A0A8X7BAJ6</accession>
<proteinExistence type="predicted"/>
<protein>
    <submittedName>
        <fullName evidence="2">Uncharacterized protein</fullName>
    </submittedName>
</protein>
<comment type="caution">
    <text evidence="2">The sequence shown here is derived from an EMBL/GenBank/DDBJ whole genome shotgun (WGS) entry which is preliminary data.</text>
</comment>
<dbReference type="AlphaFoldDB" id="A0A8X7BAJ6"/>
<gene>
    <name evidence="2" type="primary">NCL1_59947</name>
    <name evidence="2" type="ORF">TNCV_2693011</name>
</gene>
<organism evidence="2 3">
    <name type="scientific">Trichonephila clavipes</name>
    <name type="common">Golden silk orbweaver</name>
    <name type="synonym">Nephila clavipes</name>
    <dbReference type="NCBI Taxonomy" id="2585209"/>
    <lineage>
        <taxon>Eukaryota</taxon>
        <taxon>Metazoa</taxon>
        <taxon>Ecdysozoa</taxon>
        <taxon>Arthropoda</taxon>
        <taxon>Chelicerata</taxon>
        <taxon>Arachnida</taxon>
        <taxon>Araneae</taxon>
        <taxon>Araneomorphae</taxon>
        <taxon>Entelegynae</taxon>
        <taxon>Araneoidea</taxon>
        <taxon>Nephilidae</taxon>
        <taxon>Trichonephila</taxon>
    </lineage>
</organism>
<reference evidence="2" key="1">
    <citation type="submission" date="2020-08" db="EMBL/GenBank/DDBJ databases">
        <title>Multicomponent nature underlies the extraordinary mechanical properties of spider dragline silk.</title>
        <authorList>
            <person name="Kono N."/>
            <person name="Nakamura H."/>
            <person name="Mori M."/>
            <person name="Yoshida Y."/>
            <person name="Ohtoshi R."/>
            <person name="Malay A.D."/>
            <person name="Moran D.A.P."/>
            <person name="Tomita M."/>
            <person name="Numata K."/>
            <person name="Arakawa K."/>
        </authorList>
    </citation>
    <scope>NUCLEOTIDE SEQUENCE</scope>
</reference>
<feature type="compositionally biased region" description="Basic and acidic residues" evidence="1">
    <location>
        <begin position="113"/>
        <end position="125"/>
    </location>
</feature>
<sequence>MYLGQKGSFLINRSPRESAEYGRLSDEISVCSSIAAIGVELQKQLELWVSEEALVYHIFARLETQVQHYVEVRNPQNTVQLLEVLSKFEERYSCKTMRGSRNSDNVLRRGRNERRMSNADDSRRN</sequence>
<evidence type="ECO:0000256" key="1">
    <source>
        <dbReference type="SAM" id="MobiDB-lite"/>
    </source>
</evidence>
<name>A0A8X7BAJ6_TRICX</name>
<dbReference type="Proteomes" id="UP000887159">
    <property type="component" value="Unassembled WGS sequence"/>
</dbReference>